<comment type="caution">
    <text evidence="5">The sequence shown here is derived from an EMBL/GenBank/DDBJ whole genome shotgun (WGS) entry which is preliminary data.</text>
</comment>
<accession>A0A8J4T850</accession>
<keyword evidence="4" id="KW-0732">Signal</keyword>
<dbReference type="InterPro" id="IPR023415">
    <property type="entry name" value="LDLR_class-A_CS"/>
</dbReference>
<feature type="chain" id="PRO_5035319282" evidence="4">
    <location>
        <begin position="24"/>
        <end position="289"/>
    </location>
</feature>
<name>A0A8J4T850_9TREM</name>
<protein>
    <submittedName>
        <fullName evidence="5">Low-density lipoprotein receptor domain class A</fullName>
    </submittedName>
</protein>
<dbReference type="CDD" id="cd00112">
    <property type="entry name" value="LDLa"/>
    <property type="match status" value="1"/>
</dbReference>
<evidence type="ECO:0000256" key="4">
    <source>
        <dbReference type="SAM" id="SignalP"/>
    </source>
</evidence>
<feature type="signal peptide" evidence="4">
    <location>
        <begin position="1"/>
        <end position="23"/>
    </location>
</feature>
<evidence type="ECO:0000313" key="6">
    <source>
        <dbReference type="Proteomes" id="UP000748531"/>
    </source>
</evidence>
<dbReference type="PROSITE" id="PS50068">
    <property type="entry name" value="LDLRA_2"/>
    <property type="match status" value="1"/>
</dbReference>
<keyword evidence="3" id="KW-0812">Transmembrane</keyword>
<evidence type="ECO:0000256" key="3">
    <source>
        <dbReference type="SAM" id="Phobius"/>
    </source>
</evidence>
<dbReference type="InterPro" id="IPR036055">
    <property type="entry name" value="LDL_receptor-like_sf"/>
</dbReference>
<feature type="transmembrane region" description="Helical" evidence="3">
    <location>
        <begin position="225"/>
        <end position="250"/>
    </location>
</feature>
<keyword evidence="3" id="KW-1133">Transmembrane helix</keyword>
<organism evidence="5 6">
    <name type="scientific">Paragonimus heterotremus</name>
    <dbReference type="NCBI Taxonomy" id="100268"/>
    <lineage>
        <taxon>Eukaryota</taxon>
        <taxon>Metazoa</taxon>
        <taxon>Spiralia</taxon>
        <taxon>Lophotrochozoa</taxon>
        <taxon>Platyhelminthes</taxon>
        <taxon>Trematoda</taxon>
        <taxon>Digenea</taxon>
        <taxon>Plagiorchiida</taxon>
        <taxon>Troglotremata</taxon>
        <taxon>Troglotrematidae</taxon>
        <taxon>Paragonimus</taxon>
    </lineage>
</organism>
<evidence type="ECO:0000313" key="5">
    <source>
        <dbReference type="EMBL" id="KAF5401203.1"/>
    </source>
</evidence>
<dbReference type="PROSITE" id="PS01209">
    <property type="entry name" value="LDLRA_1"/>
    <property type="match status" value="1"/>
</dbReference>
<keyword evidence="5" id="KW-0449">Lipoprotein</keyword>
<evidence type="ECO:0000256" key="2">
    <source>
        <dbReference type="PROSITE-ProRule" id="PRU00124"/>
    </source>
</evidence>
<dbReference type="PANTHER" id="PTHR24652">
    <property type="entry name" value="LOW-DENSITY LIPOPROTEIN RECEPTOR CLASS A DOMAIN-CONTAINING PROTEIN 2"/>
    <property type="match status" value="1"/>
</dbReference>
<dbReference type="EMBL" id="LUCH01002634">
    <property type="protein sequence ID" value="KAF5401203.1"/>
    <property type="molecule type" value="Genomic_DNA"/>
</dbReference>
<dbReference type="InterPro" id="IPR002172">
    <property type="entry name" value="LDrepeatLR_classA_rpt"/>
</dbReference>
<dbReference type="AlphaFoldDB" id="A0A8J4T850"/>
<dbReference type="SUPFAM" id="SSF57424">
    <property type="entry name" value="LDL receptor-like module"/>
    <property type="match status" value="1"/>
</dbReference>
<dbReference type="Proteomes" id="UP000748531">
    <property type="component" value="Unassembled WGS sequence"/>
</dbReference>
<keyword evidence="5" id="KW-0675">Receptor</keyword>
<proteinExistence type="predicted"/>
<sequence length="289" mass="32487">MLFYNFPFLPLCIISILSRLINSNTVRVNTQDCFGLPESPITLAGAVVTHSHMAGRTLCYFSPLVPEQYLSLQFTVLTLPRQSWNCPTINLNEFSSVRDELIDGDDPNLRVPMVVPADPKLLFSANCTNADQMIHTLVRTSSPGLRLEMIFDPLSSDATDVFFSMTLTSFIIGPSFNCPSGTFRCWNDRSKCIPESLTCDGVNNCFDDSDENNYLCTGRINGIPIPLFAIIIVVSFLGLVLIVTTVVFVLRKRKTKIEREEQKWLDMTIRHPPPVHQPLLAEKNWPENA</sequence>
<gene>
    <name evidence="5" type="ORF">PHET_05233</name>
</gene>
<dbReference type="InterPro" id="IPR042333">
    <property type="entry name" value="LRAD2/Mig-13-like"/>
</dbReference>
<keyword evidence="6" id="KW-1185">Reference proteome</keyword>
<reference evidence="5" key="1">
    <citation type="submission" date="2019-05" db="EMBL/GenBank/DDBJ databases">
        <title>Annotation for the trematode Paragonimus heterotremus.</title>
        <authorList>
            <person name="Choi Y.-J."/>
        </authorList>
    </citation>
    <scope>NUCLEOTIDE SEQUENCE</scope>
    <source>
        <strain evidence="5">LC</strain>
    </source>
</reference>
<dbReference type="Pfam" id="PF00057">
    <property type="entry name" value="Ldl_recept_a"/>
    <property type="match status" value="1"/>
</dbReference>
<dbReference type="SMART" id="SM00192">
    <property type="entry name" value="LDLa"/>
    <property type="match status" value="1"/>
</dbReference>
<keyword evidence="3" id="KW-0472">Membrane</keyword>
<keyword evidence="1" id="KW-1015">Disulfide bond</keyword>
<dbReference type="OrthoDB" id="6230415at2759"/>
<evidence type="ECO:0000256" key="1">
    <source>
        <dbReference type="ARBA" id="ARBA00023157"/>
    </source>
</evidence>
<dbReference type="Gene3D" id="4.10.400.10">
    <property type="entry name" value="Low-density Lipoprotein Receptor"/>
    <property type="match status" value="1"/>
</dbReference>
<comment type="caution">
    <text evidence="2">Lacks conserved residue(s) required for the propagation of feature annotation.</text>
</comment>